<dbReference type="AlphaFoldDB" id="A0A9P1IW61"/>
<keyword evidence="1" id="KW-0812">Transmembrane</keyword>
<proteinExistence type="predicted"/>
<dbReference type="Proteomes" id="UP001152747">
    <property type="component" value="Unassembled WGS sequence"/>
</dbReference>
<feature type="transmembrane region" description="Helical" evidence="1">
    <location>
        <begin position="54"/>
        <end position="76"/>
    </location>
</feature>
<feature type="transmembrane region" description="Helical" evidence="1">
    <location>
        <begin position="20"/>
        <end position="42"/>
    </location>
</feature>
<accession>A0A9P1IW61</accession>
<evidence type="ECO:0000313" key="3">
    <source>
        <dbReference type="Proteomes" id="UP001152747"/>
    </source>
</evidence>
<reference evidence="2" key="1">
    <citation type="submission" date="2022-11" db="EMBL/GenBank/DDBJ databases">
        <authorList>
            <person name="Kikuchi T."/>
        </authorList>
    </citation>
    <scope>NUCLEOTIDE SEQUENCE</scope>
    <source>
        <strain evidence="2">PS1010</strain>
    </source>
</reference>
<dbReference type="InterPro" id="IPR019422">
    <property type="entry name" value="7TM_GPCR_serpentine_rcpt_Srh"/>
</dbReference>
<keyword evidence="1" id="KW-0472">Membrane</keyword>
<feature type="transmembrane region" description="Helical" evidence="1">
    <location>
        <begin position="280"/>
        <end position="302"/>
    </location>
</feature>
<gene>
    <name evidence="2" type="ORF">CAMP_LOCUS16015</name>
</gene>
<feature type="transmembrane region" description="Helical" evidence="1">
    <location>
        <begin position="137"/>
        <end position="156"/>
    </location>
</feature>
<feature type="transmembrane region" description="Helical" evidence="1">
    <location>
        <begin position="243"/>
        <end position="268"/>
    </location>
</feature>
<evidence type="ECO:0000256" key="1">
    <source>
        <dbReference type="SAM" id="Phobius"/>
    </source>
</evidence>
<dbReference type="Pfam" id="PF10318">
    <property type="entry name" value="7TM_GPCR_Srh"/>
    <property type="match status" value="1"/>
</dbReference>
<sequence>MYWPNETCHEGLIAFDVFLTVYDVSSIYSNLIYLAGLFALIYRCPDYFRRYQMLLGFHTLVNMLFENYVTNIWKILVTPPWLSICSYGPIYQYPEYALGIFLTIIGTTAFSIMLLFEYRMRAVLSSEQKQISQVARCFRYLFYAFQLCVVGTYMNAYDSFKYQNDYKNEMNMISGPFPMFIYCDNCILFNFDSKKCIIFVVTAILSTSIAVNTILLMAWISYSGLTSHHTVFSKRTMLLQRSFLSSLFIQITVHLGLLAFPILFFFAAFLMKLTMEKWQVFTHILALLFAQHGSFSTLAMLISNKQLRRNLFSFVLRLRRKFSKHAGNSEMEKNTSSLALQHYPTITRVI</sequence>
<feature type="transmembrane region" description="Helical" evidence="1">
    <location>
        <begin position="197"/>
        <end position="222"/>
    </location>
</feature>
<evidence type="ECO:0000313" key="2">
    <source>
        <dbReference type="EMBL" id="CAI5453378.1"/>
    </source>
</evidence>
<comment type="caution">
    <text evidence="2">The sequence shown here is derived from an EMBL/GenBank/DDBJ whole genome shotgun (WGS) entry which is preliminary data.</text>
</comment>
<name>A0A9P1IW61_9PELO</name>
<keyword evidence="1" id="KW-1133">Transmembrane helix</keyword>
<dbReference type="EMBL" id="CANHGI010000005">
    <property type="protein sequence ID" value="CAI5453378.1"/>
    <property type="molecule type" value="Genomic_DNA"/>
</dbReference>
<keyword evidence="3" id="KW-1185">Reference proteome</keyword>
<protein>
    <submittedName>
        <fullName evidence="2">Uncharacterized protein</fullName>
    </submittedName>
</protein>
<organism evidence="2 3">
    <name type="scientific">Caenorhabditis angaria</name>
    <dbReference type="NCBI Taxonomy" id="860376"/>
    <lineage>
        <taxon>Eukaryota</taxon>
        <taxon>Metazoa</taxon>
        <taxon>Ecdysozoa</taxon>
        <taxon>Nematoda</taxon>
        <taxon>Chromadorea</taxon>
        <taxon>Rhabditida</taxon>
        <taxon>Rhabditina</taxon>
        <taxon>Rhabditomorpha</taxon>
        <taxon>Rhabditoidea</taxon>
        <taxon>Rhabditidae</taxon>
        <taxon>Peloderinae</taxon>
        <taxon>Caenorhabditis</taxon>
    </lineage>
</organism>
<feature type="transmembrane region" description="Helical" evidence="1">
    <location>
        <begin position="96"/>
        <end position="116"/>
    </location>
</feature>
<dbReference type="PANTHER" id="PTHR47405">
    <property type="entry name" value="SERPENTINE RECEPTOR, CLASS H-RELATED"/>
    <property type="match status" value="1"/>
</dbReference>